<dbReference type="InterPro" id="IPR029031">
    <property type="entry name" value="Gingipain_N_sf"/>
</dbReference>
<organism evidence="5 6">
    <name type="scientific">Candidatus Coatesbacteria bacterium RBG_13_66_14</name>
    <dbReference type="NCBI Taxonomy" id="1817816"/>
    <lineage>
        <taxon>Bacteria</taxon>
        <taxon>Candidatus Coatesiibacteriota</taxon>
    </lineage>
</organism>
<evidence type="ECO:0000256" key="1">
    <source>
        <dbReference type="ARBA" id="ARBA00022729"/>
    </source>
</evidence>
<evidence type="ECO:0000259" key="4">
    <source>
        <dbReference type="Pfam" id="PF18962"/>
    </source>
</evidence>
<dbReference type="EMBL" id="MFAF01000113">
    <property type="protein sequence ID" value="OGD73842.1"/>
    <property type="molecule type" value="Genomic_DNA"/>
</dbReference>
<dbReference type="InterPro" id="IPR001769">
    <property type="entry name" value="Gingipain"/>
</dbReference>
<feature type="domain" description="Secretion system C-terminal sorting" evidence="4">
    <location>
        <begin position="779"/>
        <end position="854"/>
    </location>
</feature>
<dbReference type="InterPro" id="IPR012600">
    <property type="entry name" value="Propeptide_C25"/>
</dbReference>
<gene>
    <name evidence="5" type="ORF">A2Y64_09260</name>
</gene>
<evidence type="ECO:0000313" key="5">
    <source>
        <dbReference type="EMBL" id="OGD73842.1"/>
    </source>
</evidence>
<dbReference type="InterPro" id="IPR013783">
    <property type="entry name" value="Ig-like_fold"/>
</dbReference>
<keyword evidence="1" id="KW-0732">Signal</keyword>
<evidence type="ECO:0000259" key="2">
    <source>
        <dbReference type="Pfam" id="PF01364"/>
    </source>
</evidence>
<dbReference type="AlphaFoldDB" id="A0A1F5F2M1"/>
<dbReference type="Pfam" id="PF18962">
    <property type="entry name" value="Por_Secre_tail"/>
    <property type="match status" value="1"/>
</dbReference>
<dbReference type="SUPFAM" id="SSF52129">
    <property type="entry name" value="Caspase-like"/>
    <property type="match status" value="1"/>
</dbReference>
<dbReference type="GO" id="GO:0004197">
    <property type="term" value="F:cysteine-type endopeptidase activity"/>
    <property type="evidence" value="ECO:0007669"/>
    <property type="project" value="InterPro"/>
</dbReference>
<dbReference type="Proteomes" id="UP000177187">
    <property type="component" value="Unassembled WGS sequence"/>
</dbReference>
<evidence type="ECO:0008006" key="7">
    <source>
        <dbReference type="Google" id="ProtNLM"/>
    </source>
</evidence>
<dbReference type="GO" id="GO:0006508">
    <property type="term" value="P:proteolysis"/>
    <property type="evidence" value="ECO:0007669"/>
    <property type="project" value="InterPro"/>
</dbReference>
<dbReference type="Gene3D" id="2.60.40.10">
    <property type="entry name" value="Immunoglobulins"/>
    <property type="match status" value="2"/>
</dbReference>
<dbReference type="NCBIfam" id="TIGR04183">
    <property type="entry name" value="Por_Secre_tail"/>
    <property type="match status" value="1"/>
</dbReference>
<sequence>MRKYLFLLLIVPAIAFGYTYSVSPEDVGMDAGQGYDIPRIAGGVYTNEVGDPHLPWLPLRVAVPAGMAAAEVEVVSLETQELPGYYTVFPTQQSRPISMPGEFVENFSPVYASDDPYPGRPMVATGGGNIAGYGVADMVFCPFIYHPVSGRLEVITEITFNLELETLSYEIHTPAVVTPATSEINTQRVKSLVINPESVYTPAEVVPPKVIGTGFGANYNEPDEGSTAEWLLITREEFAEAFQPLVEWKLKKGLSTALVTVEYIIENYDGRDQAEKIRNFIIYAYENWSTTYVVLGGDCNYVRERRGFAVGFGSPDDYMIPCDLYYSDLDGDWNADGDDLWGEWPTDEVDFYADVYVSRFPVNTVEEIEAMVSKTLVYEKSIPADFPLNTVFFAGKLDDIPTWGGDGKDQVATHLPPDFPYVTYYERDMTYGAADIIAEFEAGHSAVVNQLHHSSYDIIGAGDGFISTADAMGMTNGDYIGWFYAQGCMCGGFDRARCAGEGMVLAPNGGSVAVMFNSRYGLYMPGDPKSGESNVLDEQFFAGMFDEELTSLGAAQAYSKDYFVPMAKQNPYIRWVMYVQNILGPCETQGWCNIPENLVVTHPTSWSGGEFKVTVNSESRGPLNNAKVCLYKDSDVYLVGYTRASGEVIFYPDVDEAGELSVTVSFQDTWPYEGVCQVEAGSDAEVAEFTGSPTDEGVLLSWTLTDTGDLVGVNLYRGEARLNSLDLPGESGRFLDRAPDETNDYYLELVHPDGAKLRVGPVTVTVPEGVGRLTLFEPYPSPATDRVSIEVNTPADGSVLLAVYDLSGRRVATLADGDYSAGRHTFTWDCADAAAGVYLCRLSTAERVLTKRLVLAR</sequence>
<dbReference type="Gene3D" id="3.40.50.1460">
    <property type="match status" value="1"/>
</dbReference>
<protein>
    <recommendedName>
        <fullName evidence="7">Gingipain domain-containing protein</fullName>
    </recommendedName>
</protein>
<comment type="caution">
    <text evidence="5">The sequence shown here is derived from an EMBL/GenBank/DDBJ whole genome shotgun (WGS) entry which is preliminary data.</text>
</comment>
<dbReference type="STRING" id="1817816.A2Y64_09260"/>
<dbReference type="InterPro" id="IPR038490">
    <property type="entry name" value="Gingipain_propep_sf"/>
</dbReference>
<feature type="domain" description="Gingipain" evidence="2">
    <location>
        <begin position="231"/>
        <end position="572"/>
    </location>
</feature>
<dbReference type="InterPro" id="IPR029030">
    <property type="entry name" value="Caspase-like_dom_sf"/>
</dbReference>
<dbReference type="Gene3D" id="2.60.40.3800">
    <property type="match status" value="1"/>
</dbReference>
<dbReference type="Gene3D" id="3.40.50.10390">
    <property type="entry name" value="Gingipain r, domain 1"/>
    <property type="match status" value="1"/>
</dbReference>
<reference evidence="5 6" key="1">
    <citation type="journal article" date="2016" name="Nat. Commun.">
        <title>Thousands of microbial genomes shed light on interconnected biogeochemical processes in an aquifer system.</title>
        <authorList>
            <person name="Anantharaman K."/>
            <person name="Brown C.T."/>
            <person name="Hug L.A."/>
            <person name="Sharon I."/>
            <person name="Castelle C.J."/>
            <person name="Probst A.J."/>
            <person name="Thomas B.C."/>
            <person name="Singh A."/>
            <person name="Wilkins M.J."/>
            <person name="Karaoz U."/>
            <person name="Brodie E.L."/>
            <person name="Williams K.H."/>
            <person name="Hubbard S.S."/>
            <person name="Banfield J.F."/>
        </authorList>
    </citation>
    <scope>NUCLEOTIDE SEQUENCE [LARGE SCALE GENOMIC DNA]</scope>
</reference>
<evidence type="ECO:0000313" key="6">
    <source>
        <dbReference type="Proteomes" id="UP000177187"/>
    </source>
</evidence>
<dbReference type="Pfam" id="PF08126">
    <property type="entry name" value="Propeptide_C25"/>
    <property type="match status" value="1"/>
</dbReference>
<dbReference type="InterPro" id="IPR026444">
    <property type="entry name" value="Secre_tail"/>
</dbReference>
<dbReference type="Gene3D" id="2.60.40.4070">
    <property type="match status" value="1"/>
</dbReference>
<evidence type="ECO:0000259" key="3">
    <source>
        <dbReference type="Pfam" id="PF08126"/>
    </source>
</evidence>
<proteinExistence type="predicted"/>
<dbReference type="Pfam" id="PF01364">
    <property type="entry name" value="Peptidase_C25"/>
    <property type="match status" value="1"/>
</dbReference>
<name>A0A1F5F2M1_9BACT</name>
<accession>A0A1F5F2M1</accession>
<feature type="domain" description="Gingipain propeptide" evidence="3">
    <location>
        <begin position="36"/>
        <end position="162"/>
    </location>
</feature>